<dbReference type="AlphaFoldDB" id="A0A4R8V615"/>
<feature type="region of interest" description="Disordered" evidence="1">
    <location>
        <begin position="345"/>
        <end position="369"/>
    </location>
</feature>
<dbReference type="Gene3D" id="3.10.310.70">
    <property type="match status" value="1"/>
</dbReference>
<evidence type="ECO:0000259" key="2">
    <source>
        <dbReference type="Pfam" id="PF07969"/>
    </source>
</evidence>
<evidence type="ECO:0000256" key="1">
    <source>
        <dbReference type="SAM" id="MobiDB-lite"/>
    </source>
</evidence>
<dbReference type="Proteomes" id="UP000298252">
    <property type="component" value="Unassembled WGS sequence"/>
</dbReference>
<dbReference type="SUPFAM" id="SSF51338">
    <property type="entry name" value="Composite domain of metallo-dependent hydrolases"/>
    <property type="match status" value="1"/>
</dbReference>
<feature type="domain" description="Amidohydrolase 3" evidence="2">
    <location>
        <begin position="354"/>
        <end position="525"/>
    </location>
</feature>
<feature type="compositionally biased region" description="Basic and acidic residues" evidence="1">
    <location>
        <begin position="359"/>
        <end position="369"/>
    </location>
</feature>
<organism evidence="3 5">
    <name type="scientific">Cryobacterium flavum</name>
    <dbReference type="NCBI Taxonomy" id="1424659"/>
    <lineage>
        <taxon>Bacteria</taxon>
        <taxon>Bacillati</taxon>
        <taxon>Actinomycetota</taxon>
        <taxon>Actinomycetes</taxon>
        <taxon>Micrococcales</taxon>
        <taxon>Microbacteriaceae</taxon>
        <taxon>Cryobacterium</taxon>
    </lineage>
</organism>
<proteinExistence type="predicted"/>
<dbReference type="STRING" id="1424659.SAMN05216368_11413"/>
<dbReference type="RefSeq" id="WP_092341816.1">
    <property type="nucleotide sequence ID" value="NZ_FNIB01000014.1"/>
</dbReference>
<dbReference type="Gene3D" id="3.20.20.140">
    <property type="entry name" value="Metal-dependent hydrolases"/>
    <property type="match status" value="1"/>
</dbReference>
<name>A0A4R8V615_9MICO</name>
<reference evidence="4 6" key="2">
    <citation type="submission" date="2019-03" db="EMBL/GenBank/DDBJ databases">
        <title>Genomics of glacier-inhabiting Cryobacterium strains.</title>
        <authorList>
            <person name="Liu Q."/>
            <person name="Xin Y.-H."/>
        </authorList>
    </citation>
    <scope>NUCLEOTIDE SEQUENCE [LARGE SCALE GENOMIC DNA]</scope>
    <source>
        <strain evidence="4 6">Hh8</strain>
    </source>
</reference>
<protein>
    <submittedName>
        <fullName evidence="4">Amidohydrolase</fullName>
    </submittedName>
</protein>
<feature type="domain" description="Amidohydrolase 3" evidence="2">
    <location>
        <begin position="41"/>
        <end position="321"/>
    </location>
</feature>
<dbReference type="PANTHER" id="PTHR22642">
    <property type="entry name" value="IMIDAZOLONEPROPIONASE"/>
    <property type="match status" value="1"/>
</dbReference>
<dbReference type="Proteomes" id="UP000199639">
    <property type="component" value="Unassembled WGS sequence"/>
</dbReference>
<dbReference type="Pfam" id="PF07969">
    <property type="entry name" value="Amidohydro_3"/>
    <property type="match status" value="2"/>
</dbReference>
<dbReference type="InterPro" id="IPR011059">
    <property type="entry name" value="Metal-dep_hydrolase_composite"/>
</dbReference>
<dbReference type="InterPro" id="IPR013108">
    <property type="entry name" value="Amidohydro_3"/>
</dbReference>
<dbReference type="SUPFAM" id="SSF51556">
    <property type="entry name" value="Metallo-dependent hydrolases"/>
    <property type="match status" value="1"/>
</dbReference>
<evidence type="ECO:0000313" key="4">
    <source>
        <dbReference type="EMBL" id="TFB76659.1"/>
    </source>
</evidence>
<sequence>MPDLVLRSVRQPGDTTLSDVHITDGVITQITPTTTTHAPTLDGRTVIPGLWDEHVHLTQWALAGARFDLSTAVSAREALELVRAQVAAPNTPLIGVRFRDAVWADLPTLRGLDDVTQGHPTALISHDLHCVWINSAAAEQFGVHVDESGLLREQAAFDLTIALGQLPDAEVDALAAQAGSRAAARGVVGIVDFEMTWNRSVWQRRFLNGFDALRVEAGIYLADFDRAVAERMHTDDRIADSRGLLSVGPLKLLIDGSLNTRTAFCVDEYPVGGHGMLAVSEDELTEILVAARGAGLLPAVHAIGDAANTVALNAFERAALRGRAAHEEQALGAVAAAAMSGRAAGQASHEVPASQAAARADRRGRERQASVRGRIEHAQFLQPADFARFASLGVIASVQPEHALDDRDAVELNWSAGADRVFALRSLLNAGATLAFGSDAPVAPLDPFTAMSAATSRARSDGREPWRPDQVISRAEALAASARGRTRLHVGDVADIAILDGDPLTVSDATFERMPVAATLLAGRATHGAALLAP</sequence>
<dbReference type="Gene3D" id="2.30.40.10">
    <property type="entry name" value="Urease, subunit C, domain 1"/>
    <property type="match status" value="1"/>
</dbReference>
<evidence type="ECO:0000313" key="3">
    <source>
        <dbReference type="EMBL" id="SDO27635.1"/>
    </source>
</evidence>
<reference evidence="3 5" key="1">
    <citation type="submission" date="2016-10" db="EMBL/GenBank/DDBJ databases">
        <authorList>
            <person name="Varghese N."/>
            <person name="Submissions S."/>
        </authorList>
    </citation>
    <scope>NUCLEOTIDE SEQUENCE [LARGE SCALE GENOMIC DNA]</scope>
    <source>
        <strain evidence="3 5">CGMCC 1.11215</strain>
    </source>
</reference>
<dbReference type="EMBL" id="FNIB01000014">
    <property type="protein sequence ID" value="SDO27635.1"/>
    <property type="molecule type" value="Genomic_DNA"/>
</dbReference>
<dbReference type="EMBL" id="SOFD01000027">
    <property type="protein sequence ID" value="TFB76659.1"/>
    <property type="molecule type" value="Genomic_DNA"/>
</dbReference>
<dbReference type="PANTHER" id="PTHR22642:SF2">
    <property type="entry name" value="PROTEIN LONG AFTER FAR-RED 3"/>
    <property type="match status" value="1"/>
</dbReference>
<gene>
    <name evidence="4" type="ORF">E3O21_10925</name>
    <name evidence="3" type="ORF">SAMN05216368_11413</name>
</gene>
<accession>A0A4R8V615</accession>
<evidence type="ECO:0000313" key="5">
    <source>
        <dbReference type="Proteomes" id="UP000199639"/>
    </source>
</evidence>
<evidence type="ECO:0000313" key="6">
    <source>
        <dbReference type="Proteomes" id="UP000298252"/>
    </source>
</evidence>
<dbReference type="InterPro" id="IPR032466">
    <property type="entry name" value="Metal_Hydrolase"/>
</dbReference>
<keyword evidence="6" id="KW-1185">Reference proteome</keyword>
<dbReference type="GO" id="GO:0016810">
    <property type="term" value="F:hydrolase activity, acting on carbon-nitrogen (but not peptide) bonds"/>
    <property type="evidence" value="ECO:0007669"/>
    <property type="project" value="InterPro"/>
</dbReference>